<dbReference type="GO" id="GO:0008933">
    <property type="term" value="F:peptidoglycan lytic transglycosylase activity"/>
    <property type="evidence" value="ECO:0007669"/>
    <property type="project" value="TreeGrafter"/>
</dbReference>
<feature type="active site" evidence="1">
    <location>
        <position position="123"/>
    </location>
</feature>
<dbReference type="RefSeq" id="WP_009574444.1">
    <property type="nucleotide sequence ID" value="NZ_AEIG01000003.1"/>
</dbReference>
<evidence type="ECO:0000259" key="2">
    <source>
        <dbReference type="Pfam" id="PF13406"/>
    </source>
</evidence>
<dbReference type="STRING" id="2518989.IMCC3088_1561"/>
<evidence type="ECO:0000313" key="4">
    <source>
        <dbReference type="Proteomes" id="UP000005615"/>
    </source>
</evidence>
<keyword evidence="4" id="KW-1185">Reference proteome</keyword>
<dbReference type="InterPro" id="IPR031304">
    <property type="entry name" value="SLT_2"/>
</dbReference>
<dbReference type="CDD" id="cd13399">
    <property type="entry name" value="Slt35-like"/>
    <property type="match status" value="1"/>
</dbReference>
<dbReference type="EMBL" id="AEIG01000003">
    <property type="protein sequence ID" value="EGG30901.1"/>
    <property type="molecule type" value="Genomic_DNA"/>
</dbReference>
<evidence type="ECO:0000313" key="3">
    <source>
        <dbReference type="EMBL" id="EGG30901.1"/>
    </source>
</evidence>
<evidence type="ECO:0000256" key="1">
    <source>
        <dbReference type="PIRSR" id="PIRSR611757-1"/>
    </source>
</evidence>
<gene>
    <name evidence="3" type="ORF">IMCC3088_1561</name>
</gene>
<dbReference type="eggNOG" id="COG2951">
    <property type="taxonomic scope" value="Bacteria"/>
</dbReference>
<dbReference type="Pfam" id="PF13406">
    <property type="entry name" value="SLT_2"/>
    <property type="match status" value="1"/>
</dbReference>
<dbReference type="NCBIfam" id="TIGR02282">
    <property type="entry name" value="MltB"/>
    <property type="match status" value="1"/>
</dbReference>
<dbReference type="Gene3D" id="1.10.530.10">
    <property type="match status" value="1"/>
</dbReference>
<dbReference type="Proteomes" id="UP000005615">
    <property type="component" value="Unassembled WGS sequence"/>
</dbReference>
<dbReference type="FunFam" id="1.10.8.350:FF:000001">
    <property type="entry name" value="Lytic murein transglycosylase B"/>
    <property type="match status" value="1"/>
</dbReference>
<sequence length="329" mass="37140">MVRRLRWLGLVVAISGTGAWADYSDHPELKLSELTSQLEAFGYTESELVDIFRAAEKKQSIIDAISRPAEKVLAWHEYQNIFLTERRIKEGLEFMRAHQETLARAERELGVPAEVMAAIIGVETYYGRIAGSYRVIDALSTLAFDYPKRSTFFRKQLVEYLQLAKEQKINPLEPKGSYAGAMGFGQFMPSSYRAYAIDFDGDDFVDIWNNEADAIGSVGHYLKRHGWKTGQPITLPLKKEQFLASEWLTDDLKLSYTIAELPAAAAALVSSSLPSDSLIEPIEMETEVGPQQWLVFNNFYAITRYNHSRMYAMAVTELSEALAAGLREQ</sequence>
<proteinExistence type="predicted"/>
<dbReference type="GO" id="GO:0009253">
    <property type="term" value="P:peptidoglycan catabolic process"/>
    <property type="evidence" value="ECO:0007669"/>
    <property type="project" value="TreeGrafter"/>
</dbReference>
<feature type="domain" description="Transglycosylase SLT" evidence="2">
    <location>
        <begin position="31"/>
        <end position="320"/>
    </location>
</feature>
<comment type="caution">
    <text evidence="3">The sequence shown here is derived from an EMBL/GenBank/DDBJ whole genome shotgun (WGS) entry which is preliminary data.</text>
</comment>
<reference evidence="3 4" key="1">
    <citation type="journal article" date="2011" name="J. Bacteriol.">
        <title>Genome sequence of strain IMCC3088, a proteorhodopsin-containing marine bacterium belonging to the OM60/NOR5 clade.</title>
        <authorList>
            <person name="Jang Y."/>
            <person name="Oh H.M."/>
            <person name="Kang I."/>
            <person name="Lee K."/>
            <person name="Yang S.J."/>
            <person name="Cho J.C."/>
        </authorList>
    </citation>
    <scope>NUCLEOTIDE SEQUENCE [LARGE SCALE GENOMIC DNA]</scope>
    <source>
        <strain evidence="3 4">IMCC3088</strain>
    </source>
</reference>
<name>F3KYG6_9GAMM</name>
<dbReference type="InterPro" id="IPR023346">
    <property type="entry name" value="Lysozyme-like_dom_sf"/>
</dbReference>
<accession>F3KYG6</accession>
<dbReference type="Gene3D" id="1.10.8.350">
    <property type="entry name" value="Bacterial muramidase"/>
    <property type="match status" value="1"/>
</dbReference>
<dbReference type="SUPFAM" id="SSF53955">
    <property type="entry name" value="Lysozyme-like"/>
    <property type="match status" value="1"/>
</dbReference>
<dbReference type="InterPro" id="IPR043426">
    <property type="entry name" value="MltB-like"/>
</dbReference>
<dbReference type="PANTHER" id="PTHR30163">
    <property type="entry name" value="MEMBRANE-BOUND LYTIC MUREIN TRANSGLYCOSYLASE B"/>
    <property type="match status" value="1"/>
</dbReference>
<dbReference type="InterPro" id="IPR011757">
    <property type="entry name" value="Lytic_transglycosylase_MltB"/>
</dbReference>
<dbReference type="AlphaFoldDB" id="F3KYG6"/>
<organism evidence="3 4">
    <name type="scientific">Aequoribacter fuscus</name>
    <dbReference type="NCBI Taxonomy" id="2518989"/>
    <lineage>
        <taxon>Bacteria</taxon>
        <taxon>Pseudomonadati</taxon>
        <taxon>Pseudomonadota</taxon>
        <taxon>Gammaproteobacteria</taxon>
        <taxon>Cellvibrionales</taxon>
        <taxon>Halieaceae</taxon>
        <taxon>Aequoribacter</taxon>
    </lineage>
</organism>
<protein>
    <submittedName>
        <fullName evidence="3">Membrane-bound lytic murein transglycosylase B</fullName>
    </submittedName>
</protein>
<dbReference type="PANTHER" id="PTHR30163:SF9">
    <property type="entry name" value="MEMBRANE-BOUND LYTIC MUREIN TRANSGLYCOSYLASE B"/>
    <property type="match status" value="1"/>
</dbReference>